<evidence type="ECO:0000313" key="2">
    <source>
        <dbReference type="EMBL" id="SVA87057.1"/>
    </source>
</evidence>
<dbReference type="Gene3D" id="3.40.30.10">
    <property type="entry name" value="Glutaredoxin"/>
    <property type="match status" value="1"/>
</dbReference>
<feature type="region of interest" description="Disordered" evidence="1">
    <location>
        <begin position="61"/>
        <end position="81"/>
    </location>
</feature>
<accession>A0A381ZE67</accession>
<organism evidence="2">
    <name type="scientific">marine metagenome</name>
    <dbReference type="NCBI Taxonomy" id="408172"/>
    <lineage>
        <taxon>unclassified sequences</taxon>
        <taxon>metagenomes</taxon>
        <taxon>ecological metagenomes</taxon>
    </lineage>
</organism>
<evidence type="ECO:0000256" key="1">
    <source>
        <dbReference type="SAM" id="MobiDB-lite"/>
    </source>
</evidence>
<protein>
    <recommendedName>
        <fullName evidence="3">Lipoprotein</fullName>
    </recommendedName>
</protein>
<sequence length="109" mass="11931">MIKSKITQLFIAGTAGLLISCSIENNENSDQTINELKDGQQVILKKISSLEKSVANLAVASKNKPAADNKKQQPPQADPNKVYNIEIGDSFTIGPKNAKVTIIEWMDFQ</sequence>
<dbReference type="EMBL" id="UINC01020823">
    <property type="protein sequence ID" value="SVA87057.1"/>
    <property type="molecule type" value="Genomic_DNA"/>
</dbReference>
<name>A0A381ZE67_9ZZZZ</name>
<reference evidence="2" key="1">
    <citation type="submission" date="2018-05" db="EMBL/GenBank/DDBJ databases">
        <authorList>
            <person name="Lanie J.A."/>
            <person name="Ng W.-L."/>
            <person name="Kazmierczak K.M."/>
            <person name="Andrzejewski T.M."/>
            <person name="Davidsen T.M."/>
            <person name="Wayne K.J."/>
            <person name="Tettelin H."/>
            <person name="Glass J.I."/>
            <person name="Rusch D."/>
            <person name="Podicherti R."/>
            <person name="Tsui H.-C.T."/>
            <person name="Winkler M.E."/>
        </authorList>
    </citation>
    <scope>NUCLEOTIDE SEQUENCE</scope>
</reference>
<evidence type="ECO:0008006" key="3">
    <source>
        <dbReference type="Google" id="ProtNLM"/>
    </source>
</evidence>
<gene>
    <name evidence="2" type="ORF">METZ01_LOCUS139911</name>
</gene>
<dbReference type="AlphaFoldDB" id="A0A381ZE67"/>
<proteinExistence type="predicted"/>
<dbReference type="PROSITE" id="PS51257">
    <property type="entry name" value="PROKAR_LIPOPROTEIN"/>
    <property type="match status" value="1"/>
</dbReference>